<dbReference type="EMBL" id="LS974617">
    <property type="protein sequence ID" value="CAG7887040.1"/>
    <property type="molecule type" value="Genomic_DNA"/>
</dbReference>
<dbReference type="GO" id="GO:0006367">
    <property type="term" value="P:transcription initiation at RNA polymerase II promoter"/>
    <property type="evidence" value="ECO:0007669"/>
    <property type="project" value="InterPro"/>
</dbReference>
<comment type="function">
    <text evidence="6">Recruits TFIIH to the initiation complex and stimulates the RNA polymerase II C-terminal domain kinase and DNA-dependent ATPase activities of TFIIH. Both TFIIH and TFIIE are required for promoter clearance by RNA polymerase.</text>
</comment>
<feature type="region of interest" description="Disordered" evidence="7">
    <location>
        <begin position="29"/>
        <end position="48"/>
    </location>
</feature>
<evidence type="ECO:0000256" key="3">
    <source>
        <dbReference type="ARBA" id="ARBA00023125"/>
    </source>
</evidence>
<evidence type="ECO:0000256" key="1">
    <source>
        <dbReference type="ARBA" id="ARBA00004123"/>
    </source>
</evidence>
<dbReference type="AlphaFoldDB" id="A0A3P5ZJQ1"/>
<protein>
    <recommendedName>
        <fullName evidence="8">TFIIE beta domain-containing protein</fullName>
    </recommendedName>
</protein>
<dbReference type="InterPro" id="IPR040501">
    <property type="entry name" value="TFA2_Winged_2"/>
</dbReference>
<feature type="domain" description="TFIIE beta" evidence="8">
    <location>
        <begin position="70"/>
        <end position="145"/>
    </location>
</feature>
<dbReference type="PANTHER" id="PTHR12716">
    <property type="entry name" value="TRANSCRIPTION INITIATION FACTOR IIE, BETA SUBUNIT"/>
    <property type="match status" value="1"/>
</dbReference>
<keyword evidence="2" id="KW-0805">Transcription regulation</keyword>
<comment type="subcellular location">
    <subcellularLocation>
        <location evidence="1">Nucleus</location>
    </subcellularLocation>
</comment>
<name>A0A3P5ZJQ1_BRACM</name>
<evidence type="ECO:0000313" key="10">
    <source>
        <dbReference type="EMBL" id="VDC74563.1"/>
    </source>
</evidence>
<keyword evidence="5" id="KW-0539">Nucleus</keyword>
<dbReference type="Proteomes" id="UP000694005">
    <property type="component" value="Chromosome A01"/>
</dbReference>
<evidence type="ECO:0000256" key="7">
    <source>
        <dbReference type="SAM" id="MobiDB-lite"/>
    </source>
</evidence>
<evidence type="ECO:0000256" key="6">
    <source>
        <dbReference type="ARBA" id="ARBA00025581"/>
    </source>
</evidence>
<feature type="compositionally biased region" description="Low complexity" evidence="7">
    <location>
        <begin position="30"/>
        <end position="48"/>
    </location>
</feature>
<organism evidence="10">
    <name type="scientific">Brassica campestris</name>
    <name type="common">Field mustard</name>
    <dbReference type="NCBI Taxonomy" id="3711"/>
    <lineage>
        <taxon>Eukaryota</taxon>
        <taxon>Viridiplantae</taxon>
        <taxon>Streptophyta</taxon>
        <taxon>Embryophyta</taxon>
        <taxon>Tracheophyta</taxon>
        <taxon>Spermatophyta</taxon>
        <taxon>Magnoliopsida</taxon>
        <taxon>eudicotyledons</taxon>
        <taxon>Gunneridae</taxon>
        <taxon>Pentapetalae</taxon>
        <taxon>rosids</taxon>
        <taxon>malvids</taxon>
        <taxon>Brassicales</taxon>
        <taxon>Brassicaceae</taxon>
        <taxon>Brassiceae</taxon>
        <taxon>Brassica</taxon>
    </lineage>
</organism>
<dbReference type="GO" id="GO:0005673">
    <property type="term" value="C:transcription factor TFIIE complex"/>
    <property type="evidence" value="ECO:0007669"/>
    <property type="project" value="InterPro"/>
</dbReference>
<keyword evidence="4" id="KW-0804">Transcription</keyword>
<dbReference type="EMBL" id="LR031571">
    <property type="protein sequence ID" value="VDC74563.1"/>
    <property type="molecule type" value="Genomic_DNA"/>
</dbReference>
<dbReference type="Pfam" id="PF18121">
    <property type="entry name" value="TFA2_Winged_2"/>
    <property type="match status" value="1"/>
</dbReference>
<dbReference type="PROSITE" id="PS51351">
    <property type="entry name" value="TFIIE_BETA_C"/>
    <property type="match status" value="1"/>
</dbReference>
<dbReference type="Gramene" id="A01p11160.2_BraZ1">
    <property type="protein sequence ID" value="A01p11160.2_BraZ1.CDS"/>
    <property type="gene ID" value="A01g11160.2_BraZ1"/>
</dbReference>
<dbReference type="InterPro" id="IPR003166">
    <property type="entry name" value="TFIIE_bsu_DNA-bd"/>
</dbReference>
<reference evidence="10" key="1">
    <citation type="submission" date="2018-11" db="EMBL/GenBank/DDBJ databases">
        <authorList>
            <consortium name="Genoscope - CEA"/>
            <person name="William W."/>
        </authorList>
    </citation>
    <scope>NUCLEOTIDE SEQUENCE</scope>
</reference>
<gene>
    <name evidence="10" type="ORF">BRAA01T01065Z</name>
    <name evidence="9" type="ORF">BRAPAZ1V2_A01P11160.2</name>
</gene>
<keyword evidence="3" id="KW-0238">DNA-binding</keyword>
<proteinExistence type="predicted"/>
<sequence length="295" mass="33427">MYTCQMSLKEQLDNFKKQQVKCQSTLSNIASSRAGGPSSSSSSLRRPVPAAAISHNKPSAPLKFSSDTERLQLINNVRKAPVGAQIKRVISLLFETRQAFTPEQINERCYVDMHANKAVFDSMRKNPKAHYDGRRFSYKAEHNVNNKSELLSLINKYPDGIAANDLKDAYPNVMEDLQALKASDDIWLLSNSQEDIAYPNDFKCEITVDDDFKALFRETEVPSDFLDVEKELKKYGLKLVTDTAARRAAEQKYGIPISQPKHKKKRKQEITKRTKLTNAHLPELFQSLNASTSRN</sequence>
<evidence type="ECO:0000256" key="5">
    <source>
        <dbReference type="ARBA" id="ARBA00023242"/>
    </source>
</evidence>
<evidence type="ECO:0000256" key="4">
    <source>
        <dbReference type="ARBA" id="ARBA00023163"/>
    </source>
</evidence>
<dbReference type="InterPro" id="IPR016656">
    <property type="entry name" value="TFIIE-bsu"/>
</dbReference>
<evidence type="ECO:0000256" key="2">
    <source>
        <dbReference type="ARBA" id="ARBA00023015"/>
    </source>
</evidence>
<dbReference type="GO" id="GO:0003677">
    <property type="term" value="F:DNA binding"/>
    <property type="evidence" value="ECO:0007669"/>
    <property type="project" value="UniProtKB-KW"/>
</dbReference>
<accession>A0A3P5ZJQ1</accession>
<evidence type="ECO:0000259" key="8">
    <source>
        <dbReference type="PROSITE" id="PS51351"/>
    </source>
</evidence>
<dbReference type="PANTHER" id="PTHR12716:SF8">
    <property type="entry name" value="TRANSCRIPTION INITIATION FACTOR IIE SUBUNIT BETA"/>
    <property type="match status" value="1"/>
</dbReference>
<evidence type="ECO:0000313" key="9">
    <source>
        <dbReference type="EMBL" id="CAG7887040.1"/>
    </source>
</evidence>